<dbReference type="GO" id="GO:0005759">
    <property type="term" value="C:mitochondrial matrix"/>
    <property type="evidence" value="ECO:0007669"/>
    <property type="project" value="TreeGrafter"/>
</dbReference>
<dbReference type="AlphaFoldDB" id="A0AAN6GIH7"/>
<evidence type="ECO:0008006" key="5">
    <source>
        <dbReference type="Google" id="ProtNLM"/>
    </source>
</evidence>
<proteinExistence type="inferred from homology"/>
<dbReference type="SUPFAM" id="SSF82657">
    <property type="entry name" value="BolA-like"/>
    <property type="match status" value="1"/>
</dbReference>
<reference evidence="3" key="1">
    <citation type="journal article" date="2023" name="PhytoFront">
        <title>Draft Genome Resources of Seven Strains of Tilletia horrida, Causal Agent of Kernel Smut of Rice.</title>
        <authorList>
            <person name="Khanal S."/>
            <person name="Antony Babu S."/>
            <person name="Zhou X.G."/>
        </authorList>
    </citation>
    <scope>NUCLEOTIDE SEQUENCE</scope>
    <source>
        <strain evidence="3">TX3</strain>
    </source>
</reference>
<keyword evidence="4" id="KW-1185">Reference proteome</keyword>
<gene>
    <name evidence="3" type="ORF">OC842_000932</name>
</gene>
<name>A0AAN6GIH7_9BASI</name>
<sequence length="152" mass="16296">MLVARRILSPCSLRIASAQAAAGRATPALAAQCASFTARQRVAFPAPPPPPPPPPLAARTFVSSAARLERVKTGQPSEGERQIIDILTQRFKPKQIQVADISGGCGSFYAITLSSKEFNGLSTIKQHRLVNQELKDVISGIHGLQLRTQGEE</sequence>
<dbReference type="Pfam" id="PF01722">
    <property type="entry name" value="BolA"/>
    <property type="match status" value="1"/>
</dbReference>
<evidence type="ECO:0000256" key="2">
    <source>
        <dbReference type="RuleBase" id="RU003860"/>
    </source>
</evidence>
<evidence type="ECO:0000313" key="4">
    <source>
        <dbReference type="Proteomes" id="UP001176521"/>
    </source>
</evidence>
<comment type="similarity">
    <text evidence="1 2">Belongs to the BolA/IbaG family.</text>
</comment>
<evidence type="ECO:0000313" key="3">
    <source>
        <dbReference type="EMBL" id="KAK0539510.1"/>
    </source>
</evidence>
<dbReference type="InterPro" id="IPR036065">
    <property type="entry name" value="BolA-like_sf"/>
</dbReference>
<dbReference type="Gene3D" id="3.30.300.90">
    <property type="entry name" value="BolA-like"/>
    <property type="match status" value="1"/>
</dbReference>
<protein>
    <recommendedName>
        <fullName evidence="5">Bola-like protein</fullName>
    </recommendedName>
</protein>
<dbReference type="InterPro" id="IPR002634">
    <property type="entry name" value="BolA"/>
</dbReference>
<organism evidence="3 4">
    <name type="scientific">Tilletia horrida</name>
    <dbReference type="NCBI Taxonomy" id="155126"/>
    <lineage>
        <taxon>Eukaryota</taxon>
        <taxon>Fungi</taxon>
        <taxon>Dikarya</taxon>
        <taxon>Basidiomycota</taxon>
        <taxon>Ustilaginomycotina</taxon>
        <taxon>Exobasidiomycetes</taxon>
        <taxon>Tilletiales</taxon>
        <taxon>Tilletiaceae</taxon>
        <taxon>Tilletia</taxon>
    </lineage>
</organism>
<dbReference type="PANTHER" id="PTHR46188:SF1">
    <property type="entry name" value="BOLA-LIKE PROTEIN 3"/>
    <property type="match status" value="1"/>
</dbReference>
<dbReference type="InterPro" id="IPR052275">
    <property type="entry name" value="Mt_Fe-S_assembly_factor"/>
</dbReference>
<accession>A0AAN6GIH7</accession>
<dbReference type="EMBL" id="JAPDMQ010000030">
    <property type="protein sequence ID" value="KAK0539510.1"/>
    <property type="molecule type" value="Genomic_DNA"/>
</dbReference>
<evidence type="ECO:0000256" key="1">
    <source>
        <dbReference type="ARBA" id="ARBA00005578"/>
    </source>
</evidence>
<comment type="caution">
    <text evidence="3">The sequence shown here is derived from an EMBL/GenBank/DDBJ whole genome shotgun (WGS) entry which is preliminary data.</text>
</comment>
<dbReference type="Proteomes" id="UP001176521">
    <property type="component" value="Unassembled WGS sequence"/>
</dbReference>
<dbReference type="PANTHER" id="PTHR46188">
    <property type="entry name" value="BOLA-LIKE PROTEIN 3"/>
    <property type="match status" value="1"/>
</dbReference>